<feature type="compositionally biased region" description="Basic and acidic residues" evidence="1">
    <location>
        <begin position="140"/>
        <end position="151"/>
    </location>
</feature>
<reference evidence="2" key="1">
    <citation type="submission" date="2019-10" db="EMBL/GenBank/DDBJ databases">
        <authorList>
            <consortium name="DOE Joint Genome Institute"/>
            <person name="Kuo A."/>
            <person name="Miyauchi S."/>
            <person name="Kiss E."/>
            <person name="Drula E."/>
            <person name="Kohler A."/>
            <person name="Sanchez-Garcia M."/>
            <person name="Andreopoulos B."/>
            <person name="Barry K.W."/>
            <person name="Bonito G."/>
            <person name="Buee M."/>
            <person name="Carver A."/>
            <person name="Chen C."/>
            <person name="Cichocki N."/>
            <person name="Clum A."/>
            <person name="Culley D."/>
            <person name="Crous P.W."/>
            <person name="Fauchery L."/>
            <person name="Girlanda M."/>
            <person name="Hayes R."/>
            <person name="Keri Z."/>
            <person name="LaButti K."/>
            <person name="Lipzen A."/>
            <person name="Lombard V."/>
            <person name="Magnuson J."/>
            <person name="Maillard F."/>
            <person name="Morin E."/>
            <person name="Murat C."/>
            <person name="Nolan M."/>
            <person name="Ohm R."/>
            <person name="Pangilinan J."/>
            <person name="Pereira M."/>
            <person name="Perotto S."/>
            <person name="Peter M."/>
            <person name="Riley R."/>
            <person name="Sitrit Y."/>
            <person name="Stielow B."/>
            <person name="Szollosi G."/>
            <person name="Zifcakova L."/>
            <person name="Stursova M."/>
            <person name="Spatafora J.W."/>
            <person name="Tedersoo L."/>
            <person name="Vaario L.-M."/>
            <person name="Yamada A."/>
            <person name="Yan M."/>
            <person name="Wang P."/>
            <person name="Xu J."/>
            <person name="Bruns T."/>
            <person name="Baldrian P."/>
            <person name="Vilgalys R."/>
            <person name="Henrissat B."/>
            <person name="Grigoriev I.V."/>
            <person name="Hibbett D."/>
            <person name="Nagy L.G."/>
            <person name="Martin F.M."/>
        </authorList>
    </citation>
    <scope>NUCLEOTIDE SEQUENCE</scope>
    <source>
        <strain evidence="2">Prilba</strain>
    </source>
</reference>
<feature type="compositionally biased region" description="Acidic residues" evidence="1">
    <location>
        <begin position="1"/>
        <end position="12"/>
    </location>
</feature>
<reference evidence="2" key="2">
    <citation type="journal article" date="2020" name="Nat. Commun.">
        <title>Large-scale genome sequencing of mycorrhizal fungi provides insights into the early evolution of symbiotic traits.</title>
        <authorList>
            <person name="Miyauchi S."/>
            <person name="Kiss E."/>
            <person name="Kuo A."/>
            <person name="Drula E."/>
            <person name="Kohler A."/>
            <person name="Sanchez-Garcia M."/>
            <person name="Morin E."/>
            <person name="Andreopoulos B."/>
            <person name="Barry K.W."/>
            <person name="Bonito G."/>
            <person name="Buee M."/>
            <person name="Carver A."/>
            <person name="Chen C."/>
            <person name="Cichocki N."/>
            <person name="Clum A."/>
            <person name="Culley D."/>
            <person name="Crous P.W."/>
            <person name="Fauchery L."/>
            <person name="Girlanda M."/>
            <person name="Hayes R.D."/>
            <person name="Keri Z."/>
            <person name="LaButti K."/>
            <person name="Lipzen A."/>
            <person name="Lombard V."/>
            <person name="Magnuson J."/>
            <person name="Maillard F."/>
            <person name="Murat C."/>
            <person name="Nolan M."/>
            <person name="Ohm R.A."/>
            <person name="Pangilinan J."/>
            <person name="Pereira M.F."/>
            <person name="Perotto S."/>
            <person name="Peter M."/>
            <person name="Pfister S."/>
            <person name="Riley R."/>
            <person name="Sitrit Y."/>
            <person name="Stielow J.B."/>
            <person name="Szollosi G."/>
            <person name="Zifcakova L."/>
            <person name="Stursova M."/>
            <person name="Spatafora J.W."/>
            <person name="Tedersoo L."/>
            <person name="Vaario L.M."/>
            <person name="Yamada A."/>
            <person name="Yan M."/>
            <person name="Wang P."/>
            <person name="Xu J."/>
            <person name="Bruns T."/>
            <person name="Baldrian P."/>
            <person name="Vilgalys R."/>
            <person name="Dunand C."/>
            <person name="Henrissat B."/>
            <person name="Grigoriev I.V."/>
            <person name="Hibbett D."/>
            <person name="Nagy L.G."/>
            <person name="Martin F.M."/>
        </authorList>
    </citation>
    <scope>NUCLEOTIDE SEQUENCE</scope>
    <source>
        <strain evidence="2">Prilba</strain>
    </source>
</reference>
<organism evidence="2 3">
    <name type="scientific">Russula ochroleuca</name>
    <dbReference type="NCBI Taxonomy" id="152965"/>
    <lineage>
        <taxon>Eukaryota</taxon>
        <taxon>Fungi</taxon>
        <taxon>Dikarya</taxon>
        <taxon>Basidiomycota</taxon>
        <taxon>Agaricomycotina</taxon>
        <taxon>Agaricomycetes</taxon>
        <taxon>Russulales</taxon>
        <taxon>Russulaceae</taxon>
        <taxon>Russula</taxon>
    </lineage>
</organism>
<feature type="compositionally biased region" description="Pro residues" evidence="1">
    <location>
        <begin position="24"/>
        <end position="34"/>
    </location>
</feature>
<comment type="caution">
    <text evidence="2">The sequence shown here is derived from an EMBL/GenBank/DDBJ whole genome shotgun (WGS) entry which is preliminary data.</text>
</comment>
<gene>
    <name evidence="2" type="ORF">DFH94DRAFT_685449</name>
</gene>
<name>A0A9P5JYB1_9AGAM</name>
<dbReference type="OrthoDB" id="18786at2759"/>
<proteinExistence type="predicted"/>
<accession>A0A9P5JYB1</accession>
<evidence type="ECO:0000256" key="1">
    <source>
        <dbReference type="SAM" id="MobiDB-lite"/>
    </source>
</evidence>
<evidence type="ECO:0000313" key="3">
    <source>
        <dbReference type="Proteomes" id="UP000759537"/>
    </source>
</evidence>
<protein>
    <submittedName>
        <fullName evidence="2">Uncharacterized protein</fullName>
    </submittedName>
</protein>
<keyword evidence="3" id="KW-1185">Reference proteome</keyword>
<sequence length="161" mass="17536">MPPVEEFPDFDANEYANTVLAGEPYPPQPGPSKPAKPTGLEPAEGDISVAKLWHWHISEEKRGWLSGGGHPIHCTATSEDGKFGSGNPAADDVEQHKSIAIAIAQLKNRIKRFPLFTVAATCKMGKALLQRPLITDSRHGPIHEFGRRDSNDEMCTANKDA</sequence>
<dbReference type="Proteomes" id="UP000759537">
    <property type="component" value="Unassembled WGS sequence"/>
</dbReference>
<dbReference type="EMBL" id="WHVB01000029">
    <property type="protein sequence ID" value="KAF8469303.1"/>
    <property type="molecule type" value="Genomic_DNA"/>
</dbReference>
<dbReference type="AlphaFoldDB" id="A0A9P5JYB1"/>
<feature type="region of interest" description="Disordered" evidence="1">
    <location>
        <begin position="140"/>
        <end position="161"/>
    </location>
</feature>
<evidence type="ECO:0000313" key="2">
    <source>
        <dbReference type="EMBL" id="KAF8469303.1"/>
    </source>
</evidence>
<feature type="region of interest" description="Disordered" evidence="1">
    <location>
        <begin position="1"/>
        <end position="42"/>
    </location>
</feature>